<comment type="caution">
    <text evidence="1">The sequence shown here is derived from an EMBL/GenBank/DDBJ whole genome shotgun (WGS) entry which is preliminary data.</text>
</comment>
<evidence type="ECO:0000313" key="2">
    <source>
        <dbReference type="Proteomes" id="UP001497472"/>
    </source>
</evidence>
<organism evidence="1 2">
    <name type="scientific">Leptosia nina</name>
    <dbReference type="NCBI Taxonomy" id="320188"/>
    <lineage>
        <taxon>Eukaryota</taxon>
        <taxon>Metazoa</taxon>
        <taxon>Ecdysozoa</taxon>
        <taxon>Arthropoda</taxon>
        <taxon>Hexapoda</taxon>
        <taxon>Insecta</taxon>
        <taxon>Pterygota</taxon>
        <taxon>Neoptera</taxon>
        <taxon>Endopterygota</taxon>
        <taxon>Lepidoptera</taxon>
        <taxon>Glossata</taxon>
        <taxon>Ditrysia</taxon>
        <taxon>Papilionoidea</taxon>
        <taxon>Pieridae</taxon>
        <taxon>Pierinae</taxon>
        <taxon>Leptosia</taxon>
    </lineage>
</organism>
<evidence type="ECO:0000313" key="1">
    <source>
        <dbReference type="EMBL" id="CAK1547344.1"/>
    </source>
</evidence>
<accession>A0AAV1JDE1</accession>
<dbReference type="Proteomes" id="UP001497472">
    <property type="component" value="Unassembled WGS sequence"/>
</dbReference>
<sequence length="112" mass="12472">MASGDSSTLSKQNMTFARSRIPVVGAFIDYVNTSIDYLRSKSFVASERLQASSSKHTLSATFVAFVCFSLGVVSNVKFEVVTFDEEPLPNDLHFMLMSKDDKLYINDIDSSR</sequence>
<name>A0AAV1JDE1_9NEOP</name>
<reference evidence="1 2" key="1">
    <citation type="submission" date="2023-11" db="EMBL/GenBank/DDBJ databases">
        <authorList>
            <person name="Okamura Y."/>
        </authorList>
    </citation>
    <scope>NUCLEOTIDE SEQUENCE [LARGE SCALE GENOMIC DNA]</scope>
</reference>
<proteinExistence type="predicted"/>
<protein>
    <submittedName>
        <fullName evidence="1">Uncharacterized protein</fullName>
    </submittedName>
</protein>
<dbReference type="AlphaFoldDB" id="A0AAV1JDE1"/>
<dbReference type="EMBL" id="CAVLEF010000009">
    <property type="protein sequence ID" value="CAK1547344.1"/>
    <property type="molecule type" value="Genomic_DNA"/>
</dbReference>
<keyword evidence="2" id="KW-1185">Reference proteome</keyword>
<gene>
    <name evidence="1" type="ORF">LNINA_LOCUS6823</name>
</gene>